<feature type="region of interest" description="Disordered" evidence="1">
    <location>
        <begin position="120"/>
        <end position="142"/>
    </location>
</feature>
<dbReference type="EMBL" id="JAXIVS010000014">
    <property type="protein sequence ID" value="MDY7231445.1"/>
    <property type="molecule type" value="Genomic_DNA"/>
</dbReference>
<organism evidence="2 3">
    <name type="scientific">Hyalangium rubrum</name>
    <dbReference type="NCBI Taxonomy" id="3103134"/>
    <lineage>
        <taxon>Bacteria</taxon>
        <taxon>Pseudomonadati</taxon>
        <taxon>Myxococcota</taxon>
        <taxon>Myxococcia</taxon>
        <taxon>Myxococcales</taxon>
        <taxon>Cystobacterineae</taxon>
        <taxon>Archangiaceae</taxon>
        <taxon>Hyalangium</taxon>
    </lineage>
</organism>
<sequence length="142" mass="16001">MNPESMSDKAFLEALESATYPKEQFGHRAHLRLGWLCLREQGFEEGLASIRTRIQRYATAVGAAAKYHETMTRVWAEHVQAALDATPELTSFDAFLAAHPELLNAGLLERHYRKETLGSAEAKTGWVPPDREPLPRRKQTGK</sequence>
<protein>
    <submittedName>
        <fullName evidence="2">Uncharacterized protein</fullName>
    </submittedName>
</protein>
<evidence type="ECO:0000313" key="3">
    <source>
        <dbReference type="Proteomes" id="UP001291309"/>
    </source>
</evidence>
<evidence type="ECO:0000313" key="2">
    <source>
        <dbReference type="EMBL" id="MDY7231445.1"/>
    </source>
</evidence>
<comment type="caution">
    <text evidence="2">The sequence shown here is derived from an EMBL/GenBank/DDBJ whole genome shotgun (WGS) entry which is preliminary data.</text>
</comment>
<name>A0ABU5HH78_9BACT</name>
<proteinExistence type="predicted"/>
<evidence type="ECO:0000256" key="1">
    <source>
        <dbReference type="SAM" id="MobiDB-lite"/>
    </source>
</evidence>
<dbReference type="Proteomes" id="UP001291309">
    <property type="component" value="Unassembled WGS sequence"/>
</dbReference>
<dbReference type="RefSeq" id="WP_321550154.1">
    <property type="nucleotide sequence ID" value="NZ_JAXIVS010000014.1"/>
</dbReference>
<keyword evidence="3" id="KW-1185">Reference proteome</keyword>
<reference evidence="2 3" key="1">
    <citation type="submission" date="2023-12" db="EMBL/GenBank/DDBJ databases">
        <title>the genome sequence of Hyalangium sp. s54d21.</title>
        <authorList>
            <person name="Zhang X."/>
        </authorList>
    </citation>
    <scope>NUCLEOTIDE SEQUENCE [LARGE SCALE GENOMIC DNA]</scope>
    <source>
        <strain evidence="3">s54d21</strain>
    </source>
</reference>
<gene>
    <name evidence="2" type="ORF">SYV04_33950</name>
</gene>
<accession>A0ABU5HH78</accession>